<dbReference type="Proteomes" id="UP000059680">
    <property type="component" value="Chromosome 1"/>
</dbReference>
<reference evidence="2 3" key="3">
    <citation type="journal article" date="2013" name="Rice">
        <title>Improvement of the Oryza sativa Nipponbare reference genome using next generation sequence and optical map data.</title>
        <authorList>
            <person name="Kawahara Y."/>
            <person name="de la Bastide M."/>
            <person name="Hamilton J.P."/>
            <person name="Kanamori H."/>
            <person name="McCombie W.R."/>
            <person name="Ouyang S."/>
            <person name="Schwartz D.C."/>
            <person name="Tanaka T."/>
            <person name="Wu J."/>
            <person name="Zhou S."/>
            <person name="Childs K.L."/>
            <person name="Davidson R.M."/>
            <person name="Lin H."/>
            <person name="Quesada-Ocampo L."/>
            <person name="Vaillancourt B."/>
            <person name="Sakai H."/>
            <person name="Lee S.S."/>
            <person name="Kim J."/>
            <person name="Numa H."/>
            <person name="Itoh T."/>
            <person name="Buell C.R."/>
            <person name="Matsumoto T."/>
        </authorList>
    </citation>
    <scope>NUCLEOTIDE SEQUENCE [LARGE SCALE GENOMIC DNA]</scope>
    <source>
        <strain evidence="3">cv. Nipponbare</strain>
    </source>
</reference>
<feature type="region of interest" description="Disordered" evidence="1">
    <location>
        <begin position="16"/>
        <end position="78"/>
    </location>
</feature>
<keyword evidence="3" id="KW-1185">Reference proteome</keyword>
<evidence type="ECO:0000313" key="3">
    <source>
        <dbReference type="Proteomes" id="UP000059680"/>
    </source>
</evidence>
<reference evidence="3" key="1">
    <citation type="journal article" date="2005" name="Nature">
        <title>The map-based sequence of the rice genome.</title>
        <authorList>
            <consortium name="International rice genome sequencing project (IRGSP)"/>
            <person name="Matsumoto T."/>
            <person name="Wu J."/>
            <person name="Kanamori H."/>
            <person name="Katayose Y."/>
            <person name="Fujisawa M."/>
            <person name="Namiki N."/>
            <person name="Mizuno H."/>
            <person name="Yamamoto K."/>
            <person name="Antonio B.A."/>
            <person name="Baba T."/>
            <person name="Sakata K."/>
            <person name="Nagamura Y."/>
            <person name="Aoki H."/>
            <person name="Arikawa K."/>
            <person name="Arita K."/>
            <person name="Bito T."/>
            <person name="Chiden Y."/>
            <person name="Fujitsuka N."/>
            <person name="Fukunaka R."/>
            <person name="Hamada M."/>
            <person name="Harada C."/>
            <person name="Hayashi A."/>
            <person name="Hijishita S."/>
            <person name="Honda M."/>
            <person name="Hosokawa S."/>
            <person name="Ichikawa Y."/>
            <person name="Idonuma A."/>
            <person name="Iijima M."/>
            <person name="Ikeda M."/>
            <person name="Ikeno M."/>
            <person name="Ito K."/>
            <person name="Ito S."/>
            <person name="Ito T."/>
            <person name="Ito Y."/>
            <person name="Ito Y."/>
            <person name="Iwabuchi A."/>
            <person name="Kamiya K."/>
            <person name="Karasawa W."/>
            <person name="Kurita K."/>
            <person name="Katagiri S."/>
            <person name="Kikuta A."/>
            <person name="Kobayashi H."/>
            <person name="Kobayashi N."/>
            <person name="Machita K."/>
            <person name="Maehara T."/>
            <person name="Masukawa M."/>
            <person name="Mizubayashi T."/>
            <person name="Mukai Y."/>
            <person name="Nagasaki H."/>
            <person name="Nagata Y."/>
            <person name="Naito S."/>
            <person name="Nakashima M."/>
            <person name="Nakama Y."/>
            <person name="Nakamichi Y."/>
            <person name="Nakamura M."/>
            <person name="Meguro A."/>
            <person name="Negishi M."/>
            <person name="Ohta I."/>
            <person name="Ohta T."/>
            <person name="Okamoto M."/>
            <person name="Ono N."/>
            <person name="Saji S."/>
            <person name="Sakaguchi M."/>
            <person name="Sakai K."/>
            <person name="Shibata M."/>
            <person name="Shimokawa T."/>
            <person name="Song J."/>
            <person name="Takazaki Y."/>
            <person name="Terasawa K."/>
            <person name="Tsugane M."/>
            <person name="Tsuji K."/>
            <person name="Ueda S."/>
            <person name="Waki K."/>
            <person name="Yamagata H."/>
            <person name="Yamamoto M."/>
            <person name="Yamamoto S."/>
            <person name="Yamane H."/>
            <person name="Yoshiki S."/>
            <person name="Yoshihara R."/>
            <person name="Yukawa K."/>
            <person name="Zhong H."/>
            <person name="Yano M."/>
            <person name="Yuan Q."/>
            <person name="Ouyang S."/>
            <person name="Liu J."/>
            <person name="Jones K.M."/>
            <person name="Gansberger K."/>
            <person name="Moffat K."/>
            <person name="Hill J."/>
            <person name="Bera J."/>
            <person name="Fadrosh D."/>
            <person name="Jin S."/>
            <person name="Johri S."/>
            <person name="Kim M."/>
            <person name="Overton L."/>
            <person name="Reardon M."/>
            <person name="Tsitrin T."/>
            <person name="Vuong H."/>
            <person name="Weaver B."/>
            <person name="Ciecko A."/>
            <person name="Tallon L."/>
            <person name="Jackson J."/>
            <person name="Pai G."/>
            <person name="Aken S.V."/>
            <person name="Utterback T."/>
            <person name="Reidmuller S."/>
            <person name="Feldblyum T."/>
            <person name="Hsiao J."/>
            <person name="Zismann V."/>
            <person name="Iobst S."/>
            <person name="de Vazeille A.R."/>
            <person name="Buell C.R."/>
            <person name="Ying K."/>
            <person name="Li Y."/>
            <person name="Lu T."/>
            <person name="Huang Y."/>
            <person name="Zhao Q."/>
            <person name="Feng Q."/>
            <person name="Zhang L."/>
            <person name="Zhu J."/>
            <person name="Weng Q."/>
            <person name="Mu J."/>
            <person name="Lu Y."/>
            <person name="Fan D."/>
            <person name="Liu Y."/>
            <person name="Guan J."/>
            <person name="Zhang Y."/>
            <person name="Yu S."/>
            <person name="Liu X."/>
            <person name="Zhang Y."/>
            <person name="Hong G."/>
            <person name="Han B."/>
            <person name="Choisne N."/>
            <person name="Demange N."/>
            <person name="Orjeda G."/>
            <person name="Samain S."/>
            <person name="Cattolico L."/>
            <person name="Pelletier E."/>
            <person name="Couloux A."/>
            <person name="Segurens B."/>
            <person name="Wincker P."/>
            <person name="D'Hont A."/>
            <person name="Scarpelli C."/>
            <person name="Weissenbach J."/>
            <person name="Salanoubat M."/>
            <person name="Quetier F."/>
            <person name="Yu Y."/>
            <person name="Kim H.R."/>
            <person name="Rambo T."/>
            <person name="Currie J."/>
            <person name="Collura K."/>
            <person name="Luo M."/>
            <person name="Yang T."/>
            <person name="Ammiraju J.S.S."/>
            <person name="Engler F."/>
            <person name="Soderlund C."/>
            <person name="Wing R.A."/>
            <person name="Palmer L.E."/>
            <person name="de la Bastide M."/>
            <person name="Spiegel L."/>
            <person name="Nascimento L."/>
            <person name="Zutavern T."/>
            <person name="O'Shaughnessy A."/>
            <person name="Dike S."/>
            <person name="Dedhia N."/>
            <person name="Preston R."/>
            <person name="Balija V."/>
            <person name="McCombie W.R."/>
            <person name="Chow T."/>
            <person name="Chen H."/>
            <person name="Chung M."/>
            <person name="Chen C."/>
            <person name="Shaw J."/>
            <person name="Wu H."/>
            <person name="Hsiao K."/>
            <person name="Chao Y."/>
            <person name="Chu M."/>
            <person name="Cheng C."/>
            <person name="Hour A."/>
            <person name="Lee P."/>
            <person name="Lin S."/>
            <person name="Lin Y."/>
            <person name="Liou J."/>
            <person name="Liu S."/>
            <person name="Hsing Y."/>
            <person name="Raghuvanshi S."/>
            <person name="Mohanty A."/>
            <person name="Bharti A.K."/>
            <person name="Gaur A."/>
            <person name="Gupta V."/>
            <person name="Kumar D."/>
            <person name="Ravi V."/>
            <person name="Vij S."/>
            <person name="Kapur A."/>
            <person name="Khurana P."/>
            <person name="Khurana P."/>
            <person name="Khurana J.P."/>
            <person name="Tyagi A.K."/>
            <person name="Gaikwad K."/>
            <person name="Singh A."/>
            <person name="Dalal V."/>
            <person name="Srivastava S."/>
            <person name="Dixit A."/>
            <person name="Pal A.K."/>
            <person name="Ghazi I.A."/>
            <person name="Yadav M."/>
            <person name="Pandit A."/>
            <person name="Bhargava A."/>
            <person name="Sureshbabu K."/>
            <person name="Batra K."/>
            <person name="Sharma T.R."/>
            <person name="Mohapatra T."/>
            <person name="Singh N.K."/>
            <person name="Messing J."/>
            <person name="Nelson A.B."/>
            <person name="Fuks G."/>
            <person name="Kavchok S."/>
            <person name="Keizer G."/>
            <person name="Linton E."/>
            <person name="Llaca V."/>
            <person name="Song R."/>
            <person name="Tanyolac B."/>
            <person name="Young S."/>
            <person name="Ho-Il K."/>
            <person name="Hahn J.H."/>
            <person name="Sangsakoo G."/>
            <person name="Vanavichit A."/>
            <person name="de Mattos Luiz.A.T."/>
            <person name="Zimmer P.D."/>
            <person name="Malone G."/>
            <person name="Dellagostin O."/>
            <person name="de Oliveira A.C."/>
            <person name="Bevan M."/>
            <person name="Bancroft I."/>
            <person name="Minx P."/>
            <person name="Cordum H."/>
            <person name="Wilson R."/>
            <person name="Cheng Z."/>
            <person name="Jin W."/>
            <person name="Jiang J."/>
            <person name="Leong S.A."/>
            <person name="Iwama H."/>
            <person name="Gojobori T."/>
            <person name="Itoh T."/>
            <person name="Niimura Y."/>
            <person name="Fujii Y."/>
            <person name="Habara T."/>
            <person name="Sakai H."/>
            <person name="Sato Y."/>
            <person name="Wilson G."/>
            <person name="Kumar K."/>
            <person name="McCouch S."/>
            <person name="Juretic N."/>
            <person name="Hoen D."/>
            <person name="Wright S."/>
            <person name="Bruskiewich R."/>
            <person name="Bureau T."/>
            <person name="Miyao A."/>
            <person name="Hirochika H."/>
            <person name="Nishikawa T."/>
            <person name="Kadowaki K."/>
            <person name="Sugiura M."/>
            <person name="Burr B."/>
            <person name="Sasaki T."/>
        </authorList>
    </citation>
    <scope>NUCLEOTIDE SEQUENCE [LARGE SCALE GENOMIC DNA]</scope>
    <source>
        <strain evidence="3">cv. Nipponbare</strain>
    </source>
</reference>
<reference evidence="2 3" key="2">
    <citation type="journal article" date="2013" name="Plant Cell Physiol.">
        <title>Rice Annotation Project Database (RAP-DB): an integrative and interactive database for rice genomics.</title>
        <authorList>
            <person name="Sakai H."/>
            <person name="Lee S.S."/>
            <person name="Tanaka T."/>
            <person name="Numa H."/>
            <person name="Kim J."/>
            <person name="Kawahara Y."/>
            <person name="Wakimoto H."/>
            <person name="Yang C.C."/>
            <person name="Iwamoto M."/>
            <person name="Abe T."/>
            <person name="Yamada Y."/>
            <person name="Muto A."/>
            <person name="Inokuchi H."/>
            <person name="Ikemura T."/>
            <person name="Matsumoto T."/>
            <person name="Sasaki T."/>
            <person name="Itoh T."/>
        </authorList>
    </citation>
    <scope>NUCLEOTIDE SEQUENCE [LARGE SCALE GENOMIC DNA]</scope>
    <source>
        <strain evidence="3">cv. Nipponbare</strain>
    </source>
</reference>
<sequence>ARLLSALPARLAASLGAGSRVAGAPPPRRRGGAFPPAGPRARASLLSRPRRGAAPPPAARRRRCSRLNAPLLNQPTPPLELAANATTCCLLPNRRLNQLPQVQAKATSSPRLCQRRWWQLTTSRTSDAPRRRPHHGPVAATRAPRLLR</sequence>
<evidence type="ECO:0000313" key="2">
    <source>
        <dbReference type="EMBL" id="BAS71672.1"/>
    </source>
</evidence>
<protein>
    <submittedName>
        <fullName evidence="2">Os01g0293800 protein</fullName>
    </submittedName>
</protein>
<accession>A0A0P0V1U8</accession>
<dbReference type="PaxDb" id="39947-A0A0P0V1U8"/>
<feature type="non-terminal residue" evidence="2">
    <location>
        <position position="1"/>
    </location>
</feature>
<dbReference type="Gramene" id="Os01t0293800-00">
    <property type="protein sequence ID" value="Os01t0293800-00"/>
    <property type="gene ID" value="Os01g0293800"/>
</dbReference>
<feature type="compositionally biased region" description="Low complexity" evidence="1">
    <location>
        <begin position="32"/>
        <end position="47"/>
    </location>
</feature>
<dbReference type="EMBL" id="AP014957">
    <property type="protein sequence ID" value="BAS71672.1"/>
    <property type="molecule type" value="Genomic_DNA"/>
</dbReference>
<organism evidence="2 3">
    <name type="scientific">Oryza sativa subsp. japonica</name>
    <name type="common">Rice</name>
    <dbReference type="NCBI Taxonomy" id="39947"/>
    <lineage>
        <taxon>Eukaryota</taxon>
        <taxon>Viridiplantae</taxon>
        <taxon>Streptophyta</taxon>
        <taxon>Embryophyta</taxon>
        <taxon>Tracheophyta</taxon>
        <taxon>Spermatophyta</taxon>
        <taxon>Magnoliopsida</taxon>
        <taxon>Liliopsida</taxon>
        <taxon>Poales</taxon>
        <taxon>Poaceae</taxon>
        <taxon>BOP clade</taxon>
        <taxon>Oryzoideae</taxon>
        <taxon>Oryzeae</taxon>
        <taxon>Oryzinae</taxon>
        <taxon>Oryza</taxon>
        <taxon>Oryza sativa</taxon>
    </lineage>
</organism>
<feature type="region of interest" description="Disordered" evidence="1">
    <location>
        <begin position="123"/>
        <end position="148"/>
    </location>
</feature>
<dbReference type="InParanoid" id="A0A0P0V1U8"/>
<proteinExistence type="predicted"/>
<dbReference type="AlphaFoldDB" id="A0A0P0V1U8"/>
<evidence type="ECO:0000256" key="1">
    <source>
        <dbReference type="SAM" id="MobiDB-lite"/>
    </source>
</evidence>
<gene>
    <name evidence="2" type="ordered locus">Os01g0293800</name>
    <name evidence="2" type="ORF">OSNPB_010293800</name>
</gene>
<name>A0A0P0V1U8_ORYSJ</name>